<reference evidence="9 10" key="1">
    <citation type="submission" date="2020-10" db="EMBL/GenBank/DDBJ databases">
        <title>The Coptis chinensis genome and diversification of protoberbering-type alkaloids.</title>
        <authorList>
            <person name="Wang B."/>
            <person name="Shu S."/>
            <person name="Song C."/>
            <person name="Liu Y."/>
        </authorList>
    </citation>
    <scope>NUCLEOTIDE SEQUENCE [LARGE SCALE GENOMIC DNA]</scope>
    <source>
        <strain evidence="9">HL-2020</strain>
        <tissue evidence="9">Leaf</tissue>
    </source>
</reference>
<dbReference type="EMBL" id="JADFTS010000003">
    <property type="protein sequence ID" value="KAF9617505.1"/>
    <property type="molecule type" value="Genomic_DNA"/>
</dbReference>
<protein>
    <recommendedName>
        <fullName evidence="8">BP28 C-terminal domain-containing protein</fullName>
    </recommendedName>
</protein>
<feature type="compositionally biased region" description="Basic and acidic residues" evidence="7">
    <location>
        <begin position="1981"/>
        <end position="1993"/>
    </location>
</feature>
<proteinExistence type="inferred from homology"/>
<dbReference type="OrthoDB" id="31183at2759"/>
<feature type="region of interest" description="Disordered" evidence="7">
    <location>
        <begin position="1969"/>
        <end position="1996"/>
    </location>
</feature>
<feature type="domain" description="BP28 C-terminal" evidence="8">
    <location>
        <begin position="1846"/>
        <end position="2022"/>
    </location>
</feature>
<keyword evidence="10" id="KW-1185">Reference proteome</keyword>
<dbReference type="PANTHER" id="PTHR13457">
    <property type="entry name" value="BAP28"/>
    <property type="match status" value="1"/>
</dbReference>
<dbReference type="GO" id="GO:0034455">
    <property type="term" value="C:t-UTP complex"/>
    <property type="evidence" value="ECO:0007669"/>
    <property type="project" value="TreeGrafter"/>
</dbReference>
<keyword evidence="3" id="KW-0690">Ribosome biogenesis</keyword>
<evidence type="ECO:0000256" key="6">
    <source>
        <dbReference type="ARBA" id="ARBA00023274"/>
    </source>
</evidence>
<keyword evidence="5" id="KW-0539">Nucleus</keyword>
<evidence type="ECO:0000256" key="7">
    <source>
        <dbReference type="SAM" id="MobiDB-lite"/>
    </source>
</evidence>
<dbReference type="InterPro" id="IPR022125">
    <property type="entry name" value="U3snoRNP10_N"/>
</dbReference>
<dbReference type="GO" id="GO:0045943">
    <property type="term" value="P:positive regulation of transcription by RNA polymerase I"/>
    <property type="evidence" value="ECO:0007669"/>
    <property type="project" value="TreeGrafter"/>
</dbReference>
<dbReference type="PANTHER" id="PTHR13457:SF1">
    <property type="entry name" value="HEAT REPEAT-CONTAINING PROTEIN 1"/>
    <property type="match status" value="1"/>
</dbReference>
<dbReference type="GO" id="GO:0030686">
    <property type="term" value="C:90S preribosome"/>
    <property type="evidence" value="ECO:0007669"/>
    <property type="project" value="TreeGrafter"/>
</dbReference>
<dbReference type="GO" id="GO:0030515">
    <property type="term" value="F:snoRNA binding"/>
    <property type="evidence" value="ECO:0007669"/>
    <property type="project" value="TreeGrafter"/>
</dbReference>
<dbReference type="GO" id="GO:0000462">
    <property type="term" value="P:maturation of SSU-rRNA from tricistronic rRNA transcript (SSU-rRNA, 5.8S rRNA, LSU-rRNA)"/>
    <property type="evidence" value="ECO:0007669"/>
    <property type="project" value="TreeGrafter"/>
</dbReference>
<accession>A0A835IGH1</accession>
<dbReference type="InterPro" id="IPR056384">
    <property type="entry name" value="ARM_At3g06530"/>
</dbReference>
<comment type="caution">
    <text evidence="9">The sequence shown here is derived from an EMBL/GenBank/DDBJ whole genome shotgun (WGS) entry which is preliminary data.</text>
</comment>
<dbReference type="SUPFAM" id="SSF48371">
    <property type="entry name" value="ARM repeat"/>
    <property type="match status" value="2"/>
</dbReference>
<evidence type="ECO:0000256" key="4">
    <source>
        <dbReference type="ARBA" id="ARBA00022552"/>
    </source>
</evidence>
<gene>
    <name evidence="9" type="ORF">IFM89_036709</name>
</gene>
<sequence length="2164" mass="243377">MATSIASQLQRLKPFMQIEPEQTKRPFTKPSIIFDPKEAADIDLDTILTLSLTGLEALVQIDNSFGSYKNSLFSSRSRDTDRELLGVEENNKINDSISSYLRLLSGHLQLHSALNTVEYLIRRYKVHVYNVDELVLCALPYHDTHAFVRIVQLLNLGNSKWGFLEGVKVSGAPPPRKVIVQQCIRDMGVLETLNRYASPTKRYQPSVPVISFFTAVVVEVLGAFPVIDSDTVRRILPFVFSGFEPTSKGGRDHKVASSLMMISVLSNRVALSHKVVKQLIESIARVARQDAKESADLPWVRILLMAVVSLVQSQSVELLPKKALEILLEIRDFSGVVLGISKEFNIKKFLSVYFGSLALYSSSEDFYHLALLSAIETFPIKDFISSIVVKVLTCCLMLSKKMDSSQVCESGGWAKKILIIIGKIYPSELQEAVLKFLEDPKVKSSKENPMFEHLGIVLGGSLNVSPDLSDSMIWFSLEHPKAEIRRATLSSLAASGFLMHQNTNSEVLVNVQEAILRRFCDEDLSVVQTALSLSGLSSIIDTPNLIRALRDILLRCVENVMICPSSVPSEVCNVAISCLDCAILNFQDQHEYSEGVATMLFPLLLTFPKIWRLNLKALELAKGIQWPFYVDIYRSYELFSTIKEKKQDPSLSVTVNMKTVEALAEAFSANPEKHLTWLVECYNNIPLSKTLLLLVILQSFVIKEQEPENVLALFRTCFPFLKREWNHIDSLEAIFLEEELDLEKLDEGCSRFFAQLLNPNFKALNTDLLIWIFWRMLKAFSLAPSLHTYVGAVDELFVLFAVSRSKNVFKEHIHLLVLKCNPSPVQFLAKFYTEEGFSVSVQVESLLSFATICSQTASSEQSISNSHVQLLLGFPSVLVPLSSDNQETRVAAMKCVEALHILWKHVNTSAGKNGNDNVLQHSSWLPFLGEFLELLVQQKRLILSDSSFLKSFLTTLLTSSSDNILVPQYTDQRFEQRTKEAIFLFILNSALKLSPFGKLAVLSLLRGKGITILRVEGVMSLLAELLERRRSYHLGVDKSFLPLSTTETNILCVLLESCAAPSASPIGHSPVDPFLEALQMESFSAEDPAVVQPCVTVLQNLNSSMYRHLETEIQDKMFEELVFLFRNKNGAIQNAARDAVLRINVTFSTVIRLLDLIIVEEDDLVDLSSGKKKKRSTKKPSANNYQNLFYKWGSRISFLGSLLDVLLLKKDIENRTALTGPLFKLLSKVFKNEWLLGLVEQDKKWLGASSGVYETNISTICSIQQTVLSVLEDITASLFSDILKDDILENYDIKVLLECAHATKDAATRNHIFSLLSSIAKINPDKVLDHIIGIFSVIGESAAKQTDGHSQRVFEDLISTIVPCWLSKANNIDNLLQIFVDVLPEVAEHRRLTIIVYLLRTLGERTSLASVLVLLIQSVVARRSNSASDETIHSEWEYKFTMQVCDQYSCMIWLPSLVTLLKRVQICDQSQNQGSELLLAMQFVLHKLQDTELIFKLESREDSDEIQKSLGVLMEQVVSHFQLVHVSSKLLSVPLVVQKELKTCIHSILKTITKRMLPSSFFEGTILLLGHANGSLTKKALGFLCESVNNNAMIKPKHMEKRNKTQKSTRSWLHLDENSEESFVKLCLKIIQIIEESDDRDTSVKLAAVAALEVLANRFPSKSAVFESCLKSVTRQIGSQNLAVSCSCVRAAGALIIVLDIGTAYRELPKVMENVLSKARDDLRLAKELKRSHGGTISGSLSLKESFPFSILIFLEALVKKLKRFLTPFLKEISEFLVLHPEYVSGSDLKVQAKVDLVRRLMIEKIKVDHILDPLLKVYPEAVEFDESSVSIYFEMLASLIGRMKRSKIVCNYEKIFSQCLLALDLRRTLPGSIRNVHLVEKSVIHALVVLSLKLTGTMFEPLFIRSLEWAESDGEGNGYMDNRSLDRIISFFSLVTELVDHQRSFFIPYFKYLLESCKRYLTEGQSTQSAGGAQKRKKAKIEGANDSRKESENALSPKQWHLRALIISSLQKCFVYDSGSQKFLDSPTFQVLLKPIVSQLVAEPPNSVNELPNVPSVNVVDDLLVTCLGQMAVTAGSDLLWKPLNHEVLMQTRSEKIRSRILGLRVVKYFLEHLKEEYLVFLPETIPFLGELLEDVDLPVKTLAQEILKEMEIMSGESLRQYL</sequence>
<name>A0A835IGH1_9MAGN</name>
<keyword evidence="4" id="KW-0698">rRNA processing</keyword>
<organism evidence="9 10">
    <name type="scientific">Coptis chinensis</name>
    <dbReference type="NCBI Taxonomy" id="261450"/>
    <lineage>
        <taxon>Eukaryota</taxon>
        <taxon>Viridiplantae</taxon>
        <taxon>Streptophyta</taxon>
        <taxon>Embryophyta</taxon>
        <taxon>Tracheophyta</taxon>
        <taxon>Spermatophyta</taxon>
        <taxon>Magnoliopsida</taxon>
        <taxon>Ranunculales</taxon>
        <taxon>Ranunculaceae</taxon>
        <taxon>Coptidoideae</taxon>
        <taxon>Coptis</taxon>
    </lineage>
</organism>
<dbReference type="InterPro" id="IPR011989">
    <property type="entry name" value="ARM-like"/>
</dbReference>
<dbReference type="Pfam" id="PF12397">
    <property type="entry name" value="U3snoRNP10"/>
    <property type="match status" value="1"/>
</dbReference>
<dbReference type="SMART" id="SM01036">
    <property type="entry name" value="BP28CT"/>
    <property type="match status" value="1"/>
</dbReference>
<dbReference type="InterPro" id="IPR012954">
    <property type="entry name" value="BP28_C_dom"/>
</dbReference>
<dbReference type="Pfam" id="PF24477">
    <property type="entry name" value="ARM_At3g06530"/>
    <property type="match status" value="1"/>
</dbReference>
<dbReference type="InterPro" id="IPR040191">
    <property type="entry name" value="UTP10"/>
</dbReference>
<keyword evidence="6" id="KW-0687">Ribonucleoprotein</keyword>
<comment type="subcellular location">
    <subcellularLocation>
        <location evidence="1">Nucleus</location>
        <location evidence="1">Nucleolus</location>
    </subcellularLocation>
</comment>
<dbReference type="InterPro" id="IPR056473">
    <property type="entry name" value="HEAT_Utp10/HEAT1"/>
</dbReference>
<evidence type="ECO:0000313" key="9">
    <source>
        <dbReference type="EMBL" id="KAF9617505.1"/>
    </source>
</evidence>
<evidence type="ECO:0000256" key="2">
    <source>
        <dbReference type="ARBA" id="ARBA00010559"/>
    </source>
</evidence>
<evidence type="ECO:0000313" key="10">
    <source>
        <dbReference type="Proteomes" id="UP000631114"/>
    </source>
</evidence>
<dbReference type="Proteomes" id="UP000631114">
    <property type="component" value="Unassembled WGS sequence"/>
</dbReference>
<evidence type="ECO:0000256" key="5">
    <source>
        <dbReference type="ARBA" id="ARBA00023242"/>
    </source>
</evidence>
<evidence type="ECO:0000256" key="3">
    <source>
        <dbReference type="ARBA" id="ARBA00022517"/>
    </source>
</evidence>
<dbReference type="InterPro" id="IPR016024">
    <property type="entry name" value="ARM-type_fold"/>
</dbReference>
<dbReference type="GO" id="GO:0032040">
    <property type="term" value="C:small-subunit processome"/>
    <property type="evidence" value="ECO:0007669"/>
    <property type="project" value="TreeGrafter"/>
</dbReference>
<dbReference type="Pfam" id="PF08146">
    <property type="entry name" value="BP28CT"/>
    <property type="match status" value="1"/>
</dbReference>
<dbReference type="Gene3D" id="1.25.10.10">
    <property type="entry name" value="Leucine-rich Repeat Variant"/>
    <property type="match status" value="1"/>
</dbReference>
<dbReference type="Pfam" id="PF23243">
    <property type="entry name" value="HEAT_HEATR1"/>
    <property type="match status" value="1"/>
</dbReference>
<evidence type="ECO:0000259" key="8">
    <source>
        <dbReference type="SMART" id="SM01036"/>
    </source>
</evidence>
<evidence type="ECO:0000256" key="1">
    <source>
        <dbReference type="ARBA" id="ARBA00004604"/>
    </source>
</evidence>
<comment type="similarity">
    <text evidence="2">Belongs to the HEATR1/UTP10 family.</text>
</comment>